<proteinExistence type="predicted"/>
<gene>
    <name evidence="3" type="ORF">ETB97_005892</name>
</gene>
<keyword evidence="2" id="KW-0472">Membrane</keyword>
<accession>A0A8H6E3W1</accession>
<dbReference type="Proteomes" id="UP000541154">
    <property type="component" value="Unassembled WGS sequence"/>
</dbReference>
<comment type="caution">
    <text evidence="3">The sequence shown here is derived from an EMBL/GenBank/DDBJ whole genome shotgun (WGS) entry which is preliminary data.</text>
</comment>
<keyword evidence="4" id="KW-1185">Reference proteome</keyword>
<feature type="transmembrane region" description="Helical" evidence="2">
    <location>
        <begin position="250"/>
        <end position="271"/>
    </location>
</feature>
<evidence type="ECO:0000313" key="3">
    <source>
        <dbReference type="EMBL" id="KAF5857400.1"/>
    </source>
</evidence>
<keyword evidence="2" id="KW-0812">Transmembrane</keyword>
<dbReference type="AlphaFoldDB" id="A0A8H6E3W1"/>
<feature type="coiled-coil region" evidence="1">
    <location>
        <begin position="222"/>
        <end position="256"/>
    </location>
</feature>
<feature type="transmembrane region" description="Helical" evidence="2">
    <location>
        <begin position="277"/>
        <end position="302"/>
    </location>
</feature>
<keyword evidence="1" id="KW-0175">Coiled coil</keyword>
<protein>
    <submittedName>
        <fullName evidence="3">Uncharacterized protein</fullName>
    </submittedName>
</protein>
<evidence type="ECO:0000313" key="4">
    <source>
        <dbReference type="Proteomes" id="UP000541154"/>
    </source>
</evidence>
<dbReference type="SUPFAM" id="SSF58100">
    <property type="entry name" value="Bacterial hemolysins"/>
    <property type="match status" value="1"/>
</dbReference>
<sequence length="410" mass="44782">MASTLPSYTAGEAPPSYDSVVHKIEAAVGSPRTPEKYLAAVQKLSSAEISVIAEGAKDHPPPIHTEEDKKTFAIGAAQAASQDSATDLLKQAADKATSAAKNIQDVFQSIQLKITEIDQIHKSNFLPDLSSHQKTFNSILQDSRLLSADISQYGKSFDEIIVQFCADKTISLQERINKIGEFIKRAEEFENRSADTHSRFEKLMHDFTTFVGHFSSWAKGKEGELTTEIESLNKEIQELQEKLQKLQKSLVILGVAAGVGLPVLAVATALSGPFAPFVAIGGLIALGATAASIAGISIAIVVTSNQIEAKQTEKEKLLNQVEKIQHTRQDLVDLGKEKLTVFTDSVKILTGYWTRTTANAREIKDWLEDGANMADQPKFMEMNLKHGVRIYSALAVYLENYASGLGTLEY</sequence>
<dbReference type="Gene3D" id="1.20.1170.10">
    <property type="match status" value="1"/>
</dbReference>
<organism evidence="3 4">
    <name type="scientific">Petromyces alliaceus</name>
    <name type="common">Aspergillus alliaceus</name>
    <dbReference type="NCBI Taxonomy" id="209559"/>
    <lineage>
        <taxon>Eukaryota</taxon>
        <taxon>Fungi</taxon>
        <taxon>Dikarya</taxon>
        <taxon>Ascomycota</taxon>
        <taxon>Pezizomycotina</taxon>
        <taxon>Eurotiomycetes</taxon>
        <taxon>Eurotiomycetidae</taxon>
        <taxon>Eurotiales</taxon>
        <taxon>Aspergillaceae</taxon>
        <taxon>Aspergillus</taxon>
        <taxon>Aspergillus subgen. Circumdati</taxon>
    </lineage>
</organism>
<evidence type="ECO:0000256" key="2">
    <source>
        <dbReference type="SAM" id="Phobius"/>
    </source>
</evidence>
<dbReference type="EMBL" id="SPNV01000260">
    <property type="protein sequence ID" value="KAF5857400.1"/>
    <property type="molecule type" value="Genomic_DNA"/>
</dbReference>
<evidence type="ECO:0000256" key="1">
    <source>
        <dbReference type="SAM" id="Coils"/>
    </source>
</evidence>
<feature type="coiled-coil region" evidence="1">
    <location>
        <begin position="300"/>
        <end position="334"/>
    </location>
</feature>
<name>A0A8H6E3W1_PETAA</name>
<keyword evidence="2" id="KW-1133">Transmembrane helix</keyword>
<reference evidence="3 4" key="1">
    <citation type="submission" date="2019-04" db="EMBL/GenBank/DDBJ databases">
        <title>Aspergillus burnettii sp. nov., novel species from soil in southeast Queensland.</title>
        <authorList>
            <person name="Gilchrist C.L.M."/>
            <person name="Pitt J.I."/>
            <person name="Lange L."/>
            <person name="Lacey H.J."/>
            <person name="Vuong D."/>
            <person name="Midgley D.J."/>
            <person name="Greenfield P."/>
            <person name="Bradbury M."/>
            <person name="Lacey E."/>
            <person name="Busk P.K."/>
            <person name="Pilgaard B."/>
            <person name="Chooi Y.H."/>
            <person name="Piggott A.M."/>
        </authorList>
    </citation>
    <scope>NUCLEOTIDE SEQUENCE [LARGE SCALE GENOMIC DNA]</scope>
    <source>
        <strain evidence="3 4">FRR 5400</strain>
    </source>
</reference>